<dbReference type="Proteomes" id="UP000823749">
    <property type="component" value="Chromosome 9"/>
</dbReference>
<dbReference type="EMBL" id="JACTNZ010000009">
    <property type="protein sequence ID" value="KAG5531223.1"/>
    <property type="molecule type" value="Genomic_DNA"/>
</dbReference>
<accession>A0AAV6IUK8</accession>
<protein>
    <submittedName>
        <fullName evidence="2">Uncharacterized protein</fullName>
    </submittedName>
</protein>
<keyword evidence="3" id="KW-1185">Reference proteome</keyword>
<evidence type="ECO:0000313" key="3">
    <source>
        <dbReference type="Proteomes" id="UP000823749"/>
    </source>
</evidence>
<reference evidence="2" key="1">
    <citation type="submission" date="2020-08" db="EMBL/GenBank/DDBJ databases">
        <title>Plant Genome Project.</title>
        <authorList>
            <person name="Zhang R.-G."/>
        </authorList>
    </citation>
    <scope>NUCLEOTIDE SEQUENCE</scope>
    <source>
        <strain evidence="2">WSP0</strain>
        <tissue evidence="2">Leaf</tissue>
    </source>
</reference>
<gene>
    <name evidence="2" type="ORF">RHGRI_025994</name>
</gene>
<organism evidence="2 3">
    <name type="scientific">Rhododendron griersonianum</name>
    <dbReference type="NCBI Taxonomy" id="479676"/>
    <lineage>
        <taxon>Eukaryota</taxon>
        <taxon>Viridiplantae</taxon>
        <taxon>Streptophyta</taxon>
        <taxon>Embryophyta</taxon>
        <taxon>Tracheophyta</taxon>
        <taxon>Spermatophyta</taxon>
        <taxon>Magnoliopsida</taxon>
        <taxon>eudicotyledons</taxon>
        <taxon>Gunneridae</taxon>
        <taxon>Pentapetalae</taxon>
        <taxon>asterids</taxon>
        <taxon>Ericales</taxon>
        <taxon>Ericaceae</taxon>
        <taxon>Ericoideae</taxon>
        <taxon>Rhodoreae</taxon>
        <taxon>Rhododendron</taxon>
    </lineage>
</organism>
<feature type="region of interest" description="Disordered" evidence="1">
    <location>
        <begin position="67"/>
        <end position="87"/>
    </location>
</feature>
<comment type="caution">
    <text evidence="2">The sequence shown here is derived from an EMBL/GenBank/DDBJ whole genome shotgun (WGS) entry which is preliminary data.</text>
</comment>
<evidence type="ECO:0000313" key="2">
    <source>
        <dbReference type="EMBL" id="KAG5531223.1"/>
    </source>
</evidence>
<dbReference type="AlphaFoldDB" id="A0AAV6IUK8"/>
<name>A0AAV6IUK8_9ERIC</name>
<sequence>MAYGQKNDENQHNDNAENDQFYFHVLVPHLPPYLCPLLPEILRLTRNTNQFNEGRTKSRQLQVHQIIKRQPQSKTSLPSQCFPSSLP</sequence>
<feature type="compositionally biased region" description="Polar residues" evidence="1">
    <location>
        <begin position="70"/>
        <end position="87"/>
    </location>
</feature>
<evidence type="ECO:0000256" key="1">
    <source>
        <dbReference type="SAM" id="MobiDB-lite"/>
    </source>
</evidence>
<proteinExistence type="predicted"/>